<keyword evidence="3" id="KW-1185">Reference proteome</keyword>
<dbReference type="AlphaFoldDB" id="A0A6I6DH94"/>
<feature type="transmembrane region" description="Helical" evidence="1">
    <location>
        <begin position="6"/>
        <end position="24"/>
    </location>
</feature>
<reference evidence="3" key="1">
    <citation type="journal article" date="2019" name="Microbiology">
        <title>Complete Genome Sequence of an Uncultured Bacterium of the Candidate Phylum Bipolaricaulota.</title>
        <authorList>
            <person name="Kadnikov V.V."/>
            <person name="Mardanov A.V."/>
            <person name="Beletsky A.V."/>
            <person name="Frank Y.A."/>
            <person name="Karnachuk O.V."/>
            <person name="Ravin N.V."/>
        </authorList>
    </citation>
    <scope>NUCLEOTIDE SEQUENCE [LARGE SCALE GENOMIC DNA]</scope>
</reference>
<name>A0A6I6DH94_9FIRM</name>
<sequence>MFVFYIIVTLLIPATMIIFGLIWSKNPPMDINWRYGYRTHWSMKNQETWQFAHKFIGKLWTQLGFVLLAISIVTMIYFSGSNLDTLGIIVLVLTIFQLAGLILPIIPTELALRRKFNAEGRRN</sequence>
<feature type="transmembrane region" description="Helical" evidence="1">
    <location>
        <begin position="86"/>
        <end position="106"/>
    </location>
</feature>
<keyword evidence="1" id="KW-0472">Membrane</keyword>
<keyword evidence="1" id="KW-0812">Transmembrane</keyword>
<dbReference type="KEGG" id="salq:SYNTR_1738"/>
<evidence type="ECO:0000256" key="1">
    <source>
        <dbReference type="SAM" id="Phobius"/>
    </source>
</evidence>
<organism evidence="2 3">
    <name type="scientific">Candidatus Syntrophocurvum alkaliphilum</name>
    <dbReference type="NCBI Taxonomy" id="2293317"/>
    <lineage>
        <taxon>Bacteria</taxon>
        <taxon>Bacillati</taxon>
        <taxon>Bacillota</taxon>
        <taxon>Clostridia</taxon>
        <taxon>Eubacteriales</taxon>
        <taxon>Syntrophomonadaceae</taxon>
        <taxon>Candidatus Syntrophocurvum</taxon>
    </lineage>
</organism>
<feature type="transmembrane region" description="Helical" evidence="1">
    <location>
        <begin position="59"/>
        <end position="80"/>
    </location>
</feature>
<dbReference type="InterPro" id="IPR025962">
    <property type="entry name" value="SdpI/YhfL"/>
</dbReference>
<accession>A0A6I6DH94</accession>
<dbReference type="EMBL" id="CP046457">
    <property type="protein sequence ID" value="QGU00332.1"/>
    <property type="molecule type" value="Genomic_DNA"/>
</dbReference>
<dbReference type="Pfam" id="PF13630">
    <property type="entry name" value="SdpI"/>
    <property type="match status" value="1"/>
</dbReference>
<evidence type="ECO:0008006" key="4">
    <source>
        <dbReference type="Google" id="ProtNLM"/>
    </source>
</evidence>
<keyword evidence="1" id="KW-1133">Transmembrane helix</keyword>
<protein>
    <recommendedName>
        <fullName evidence="4">SdpI/YhfL protein family</fullName>
    </recommendedName>
</protein>
<dbReference type="Proteomes" id="UP000426444">
    <property type="component" value="Chromosome"/>
</dbReference>
<proteinExistence type="predicted"/>
<gene>
    <name evidence="2" type="ORF">SYNTR_1738</name>
</gene>
<evidence type="ECO:0000313" key="3">
    <source>
        <dbReference type="Proteomes" id="UP000426444"/>
    </source>
</evidence>
<evidence type="ECO:0000313" key="2">
    <source>
        <dbReference type="EMBL" id="QGU00332.1"/>
    </source>
</evidence>
<dbReference type="OrthoDB" id="3173919at2"/>